<evidence type="ECO:0000256" key="1">
    <source>
        <dbReference type="SAM" id="MobiDB-lite"/>
    </source>
</evidence>
<comment type="caution">
    <text evidence="2">The sequence shown here is derived from an EMBL/GenBank/DDBJ whole genome shotgun (WGS) entry which is preliminary data.</text>
</comment>
<dbReference type="Gene3D" id="2.40.50.140">
    <property type="entry name" value="Nucleic acid-binding proteins"/>
    <property type="match status" value="1"/>
</dbReference>
<evidence type="ECO:0000313" key="3">
    <source>
        <dbReference type="Proteomes" id="UP000653056"/>
    </source>
</evidence>
<dbReference type="EMBL" id="BMXS01000007">
    <property type="protein sequence ID" value="GGX90978.1"/>
    <property type="molecule type" value="Genomic_DNA"/>
</dbReference>
<dbReference type="RefSeq" id="WP_189468356.1">
    <property type="nucleotide sequence ID" value="NZ_BMXS01000007.1"/>
</dbReference>
<organism evidence="2 3">
    <name type="scientific">Litchfieldella qijiaojingensis</name>
    <dbReference type="NCBI Taxonomy" id="980347"/>
    <lineage>
        <taxon>Bacteria</taxon>
        <taxon>Pseudomonadati</taxon>
        <taxon>Pseudomonadota</taxon>
        <taxon>Gammaproteobacteria</taxon>
        <taxon>Oceanospirillales</taxon>
        <taxon>Halomonadaceae</taxon>
        <taxon>Litchfieldella</taxon>
    </lineage>
</organism>
<feature type="region of interest" description="Disordered" evidence="1">
    <location>
        <begin position="187"/>
        <end position="234"/>
    </location>
</feature>
<dbReference type="Proteomes" id="UP000653056">
    <property type="component" value="Unassembled WGS sequence"/>
</dbReference>
<dbReference type="SUPFAM" id="SSF50249">
    <property type="entry name" value="Nucleic acid-binding proteins"/>
    <property type="match status" value="1"/>
</dbReference>
<reference evidence="3" key="1">
    <citation type="journal article" date="2019" name="Int. J. Syst. Evol. Microbiol.">
        <title>The Global Catalogue of Microorganisms (GCM) 10K type strain sequencing project: providing services to taxonomists for standard genome sequencing and annotation.</title>
        <authorList>
            <consortium name="The Broad Institute Genomics Platform"/>
            <consortium name="The Broad Institute Genome Sequencing Center for Infectious Disease"/>
            <person name="Wu L."/>
            <person name="Ma J."/>
        </authorList>
    </citation>
    <scope>NUCLEOTIDE SEQUENCE [LARGE SCALE GENOMIC DNA]</scope>
    <source>
        <strain evidence="3">KCTC 22228</strain>
    </source>
</reference>
<protein>
    <submittedName>
        <fullName evidence="2">Uncharacterized protein</fullName>
    </submittedName>
</protein>
<proteinExistence type="predicted"/>
<dbReference type="InterPro" id="IPR012340">
    <property type="entry name" value="NA-bd_OB-fold"/>
</dbReference>
<accession>A0ABQ2YPD8</accession>
<evidence type="ECO:0000313" key="2">
    <source>
        <dbReference type="EMBL" id="GGX90978.1"/>
    </source>
</evidence>
<name>A0ABQ2YPD8_9GAMM</name>
<keyword evidence="3" id="KW-1185">Reference proteome</keyword>
<gene>
    <name evidence="2" type="ORF">GCM10007160_18050</name>
</gene>
<feature type="compositionally biased region" description="Acidic residues" evidence="1">
    <location>
        <begin position="198"/>
        <end position="234"/>
    </location>
</feature>
<sequence>MAEQKKRNPRFVTPKGVLVYPHVVTGKPDTKYVGSGVYHTYVKMPEDAELFDAKTGKSVGKCSDFLTEKLDASFEKFSEEHNGKKKKGKVVEVTEADPPFYIDEGELFVKTKLNAYVEPTNGEPFTQAPALFDAKGKPTKPKRVWNGTIAKVAFEVVPYFNQKDSEAGITLRLKAIQIIELSTGGDMDGGAFGFGQEEGYEDGDDGDDDSQGFDEEEGYEGNDEENEEDDGGDF</sequence>